<keyword evidence="1" id="KW-0479">Metal-binding</keyword>
<name>A0A9X3M910_9CORY</name>
<dbReference type="PANTHER" id="PTHR33542:SF5">
    <property type="entry name" value="FERROCHELATASE CHE1"/>
    <property type="match status" value="1"/>
</dbReference>
<sequence>MTRPVPIICLAHGSRHPQADQAVVEIAERIAESTRVPAFAAFLDFHPATLATVAHRVVAAGYSEAVVVPLLFTRAFHARHDVPAAIAEAAESIDATSSASLTLHLADGLGTGADMEALVADFTAQYLAEITAGPADAESAGASIDKLALYFVGSSQPGANEAVAEFAERVGARLNMRTTRSFVATGEHPGKDTNALLDFADERTVTVPLFVSPGLLWDRAKDRMPSGRTCTRHLGAAVAPVVISRACCALP</sequence>
<evidence type="ECO:0008006" key="5">
    <source>
        <dbReference type="Google" id="ProtNLM"/>
    </source>
</evidence>
<dbReference type="EMBL" id="JAKMUV010000004">
    <property type="protein sequence ID" value="MCZ9304948.1"/>
    <property type="molecule type" value="Genomic_DNA"/>
</dbReference>
<evidence type="ECO:0000256" key="1">
    <source>
        <dbReference type="ARBA" id="ARBA00022723"/>
    </source>
</evidence>
<dbReference type="InterPro" id="IPR002762">
    <property type="entry name" value="CbiX-like"/>
</dbReference>
<dbReference type="SUPFAM" id="SSF53800">
    <property type="entry name" value="Chelatase"/>
    <property type="match status" value="1"/>
</dbReference>
<dbReference type="PANTHER" id="PTHR33542">
    <property type="entry name" value="SIROHYDROCHLORIN FERROCHELATASE, CHLOROPLASTIC"/>
    <property type="match status" value="1"/>
</dbReference>
<dbReference type="RefSeq" id="WP_269954852.1">
    <property type="nucleotide sequence ID" value="NZ_JAKMUV010000004.1"/>
</dbReference>
<protein>
    <recommendedName>
        <fullName evidence="5">Sirohydrochlorin cobaltochelatase</fullName>
    </recommendedName>
</protein>
<accession>A0A9X3M910</accession>
<dbReference type="Pfam" id="PF01903">
    <property type="entry name" value="CbiX"/>
    <property type="match status" value="1"/>
</dbReference>
<dbReference type="Gene3D" id="3.40.50.1400">
    <property type="match status" value="2"/>
</dbReference>
<dbReference type="InterPro" id="IPR050963">
    <property type="entry name" value="Sirohydro_Cobaltochel/CbiX"/>
</dbReference>
<evidence type="ECO:0000313" key="3">
    <source>
        <dbReference type="EMBL" id="MCZ9304948.1"/>
    </source>
</evidence>
<dbReference type="Proteomes" id="UP001146505">
    <property type="component" value="Unassembled WGS sequence"/>
</dbReference>
<evidence type="ECO:0000256" key="2">
    <source>
        <dbReference type="ARBA" id="ARBA00023239"/>
    </source>
</evidence>
<reference evidence="3" key="1">
    <citation type="submission" date="2022-02" db="EMBL/GenBank/DDBJ databases">
        <title>Corynebacterium sp. from urogenital microbiome.</title>
        <authorList>
            <person name="Cappelli E.A."/>
            <person name="Ribeiro T.G."/>
            <person name="Peixe L."/>
        </authorList>
    </citation>
    <scope>NUCLEOTIDE SEQUENCE</scope>
    <source>
        <strain evidence="3">C9Ua_112</strain>
    </source>
</reference>
<dbReference type="GO" id="GO:0016829">
    <property type="term" value="F:lyase activity"/>
    <property type="evidence" value="ECO:0007669"/>
    <property type="project" value="UniProtKB-KW"/>
</dbReference>
<comment type="caution">
    <text evidence="3">The sequence shown here is derived from an EMBL/GenBank/DDBJ whole genome shotgun (WGS) entry which is preliminary data.</text>
</comment>
<dbReference type="GeneID" id="301812949"/>
<dbReference type="GO" id="GO:0046872">
    <property type="term" value="F:metal ion binding"/>
    <property type="evidence" value="ECO:0007669"/>
    <property type="project" value="UniProtKB-KW"/>
</dbReference>
<proteinExistence type="predicted"/>
<dbReference type="CDD" id="cd03416">
    <property type="entry name" value="CbiX_SirB_N"/>
    <property type="match status" value="1"/>
</dbReference>
<keyword evidence="4" id="KW-1185">Reference proteome</keyword>
<evidence type="ECO:0000313" key="4">
    <source>
        <dbReference type="Proteomes" id="UP001146505"/>
    </source>
</evidence>
<gene>
    <name evidence="3" type="ORF">L8U58_05265</name>
</gene>
<organism evidence="3 4">
    <name type="scientific">Corynebacterium macclintockiae</name>
    <dbReference type="NCBI Taxonomy" id="2913501"/>
    <lineage>
        <taxon>Bacteria</taxon>
        <taxon>Bacillati</taxon>
        <taxon>Actinomycetota</taxon>
        <taxon>Actinomycetes</taxon>
        <taxon>Mycobacteriales</taxon>
        <taxon>Corynebacteriaceae</taxon>
        <taxon>Corynebacterium</taxon>
    </lineage>
</organism>
<keyword evidence="2" id="KW-0456">Lyase</keyword>
<dbReference type="AlphaFoldDB" id="A0A9X3M910"/>